<evidence type="ECO:0008006" key="3">
    <source>
        <dbReference type="Google" id="ProtNLM"/>
    </source>
</evidence>
<protein>
    <recommendedName>
        <fullName evidence="3">Endonuclease/exonuclease/phosphatase domain-containing protein</fullName>
    </recommendedName>
</protein>
<reference evidence="1" key="2">
    <citation type="submission" date="2020-11" db="EMBL/GenBank/DDBJ databases">
        <authorList>
            <person name="McCartney M.A."/>
            <person name="Auch B."/>
            <person name="Kono T."/>
            <person name="Mallez S."/>
            <person name="Becker A."/>
            <person name="Gohl D.M."/>
            <person name="Silverstein K.A.T."/>
            <person name="Koren S."/>
            <person name="Bechman K.B."/>
            <person name="Herman A."/>
            <person name="Abrahante J.E."/>
            <person name="Garbe J."/>
        </authorList>
    </citation>
    <scope>NUCLEOTIDE SEQUENCE</scope>
    <source>
        <strain evidence="1">Duluth1</strain>
        <tissue evidence="1">Whole animal</tissue>
    </source>
</reference>
<keyword evidence="2" id="KW-1185">Reference proteome</keyword>
<reference evidence="1" key="1">
    <citation type="journal article" date="2019" name="bioRxiv">
        <title>The Genome of the Zebra Mussel, Dreissena polymorpha: A Resource for Invasive Species Research.</title>
        <authorList>
            <person name="McCartney M.A."/>
            <person name="Auch B."/>
            <person name="Kono T."/>
            <person name="Mallez S."/>
            <person name="Zhang Y."/>
            <person name="Obille A."/>
            <person name="Becker A."/>
            <person name="Abrahante J.E."/>
            <person name="Garbe J."/>
            <person name="Badalamenti J.P."/>
            <person name="Herman A."/>
            <person name="Mangelson H."/>
            <person name="Liachko I."/>
            <person name="Sullivan S."/>
            <person name="Sone E.D."/>
            <person name="Koren S."/>
            <person name="Silverstein K.A.T."/>
            <person name="Beckman K.B."/>
            <person name="Gohl D.M."/>
        </authorList>
    </citation>
    <scope>NUCLEOTIDE SEQUENCE</scope>
    <source>
        <strain evidence="1">Duluth1</strain>
        <tissue evidence="1">Whole animal</tissue>
    </source>
</reference>
<comment type="caution">
    <text evidence="1">The sequence shown here is derived from an EMBL/GenBank/DDBJ whole genome shotgun (WGS) entry which is preliminary data.</text>
</comment>
<dbReference type="AlphaFoldDB" id="A0A9D3YKV2"/>
<accession>A0A9D3YKV2</accession>
<gene>
    <name evidence="1" type="ORF">DPMN_074999</name>
</gene>
<proteinExistence type="predicted"/>
<evidence type="ECO:0000313" key="1">
    <source>
        <dbReference type="EMBL" id="KAH3700033.1"/>
    </source>
</evidence>
<evidence type="ECO:0000313" key="2">
    <source>
        <dbReference type="Proteomes" id="UP000828390"/>
    </source>
</evidence>
<name>A0A9D3YKV2_DREPO</name>
<sequence length="139" mass="16263">MHSTTPSKCFKGHPPTRHADVARRLQCWTSPDSRSQNQIDHIIITYTRSIYRIKYIMRRRDCQEKYCASPRLLRKILWFAATVKKDIPQHDMLMLLGDFNAKVCCDNKDKKRTMGRHGVDVITNNGERLVNSANRTTWS</sequence>
<dbReference type="Proteomes" id="UP000828390">
    <property type="component" value="Unassembled WGS sequence"/>
</dbReference>
<organism evidence="1 2">
    <name type="scientific">Dreissena polymorpha</name>
    <name type="common">Zebra mussel</name>
    <name type="synonym">Mytilus polymorpha</name>
    <dbReference type="NCBI Taxonomy" id="45954"/>
    <lineage>
        <taxon>Eukaryota</taxon>
        <taxon>Metazoa</taxon>
        <taxon>Spiralia</taxon>
        <taxon>Lophotrochozoa</taxon>
        <taxon>Mollusca</taxon>
        <taxon>Bivalvia</taxon>
        <taxon>Autobranchia</taxon>
        <taxon>Heteroconchia</taxon>
        <taxon>Euheterodonta</taxon>
        <taxon>Imparidentia</taxon>
        <taxon>Neoheterodontei</taxon>
        <taxon>Myida</taxon>
        <taxon>Dreissenoidea</taxon>
        <taxon>Dreissenidae</taxon>
        <taxon>Dreissena</taxon>
    </lineage>
</organism>
<dbReference type="EMBL" id="JAIWYP010000015">
    <property type="protein sequence ID" value="KAH3700033.1"/>
    <property type="molecule type" value="Genomic_DNA"/>
</dbReference>